<keyword evidence="6" id="KW-0276">Fatty acid metabolism</keyword>
<comment type="catalytic activity">
    <reaction evidence="9">
        <text>S-hexadecanoyl-L-cysteinyl-[protein] + H2O = L-cysteinyl-[protein] + hexadecanoate + H(+)</text>
        <dbReference type="Rhea" id="RHEA:19233"/>
        <dbReference type="Rhea" id="RHEA-COMP:10131"/>
        <dbReference type="Rhea" id="RHEA-COMP:11032"/>
        <dbReference type="ChEBI" id="CHEBI:7896"/>
        <dbReference type="ChEBI" id="CHEBI:15377"/>
        <dbReference type="ChEBI" id="CHEBI:15378"/>
        <dbReference type="ChEBI" id="CHEBI:29950"/>
        <dbReference type="ChEBI" id="CHEBI:74151"/>
        <dbReference type="EC" id="3.1.2.22"/>
    </reaction>
</comment>
<dbReference type="GO" id="GO:0005737">
    <property type="term" value="C:cytoplasm"/>
    <property type="evidence" value="ECO:0007669"/>
    <property type="project" value="TreeGrafter"/>
</dbReference>
<evidence type="ECO:0000313" key="12">
    <source>
        <dbReference type="EMBL" id="CDO57528.1"/>
    </source>
</evidence>
<dbReference type="Gene3D" id="3.40.50.1820">
    <property type="entry name" value="alpha/beta hydrolase"/>
    <property type="match status" value="1"/>
</dbReference>
<dbReference type="SUPFAM" id="SSF53474">
    <property type="entry name" value="alpha/beta-Hydrolases"/>
    <property type="match status" value="1"/>
</dbReference>
<reference evidence="13" key="2">
    <citation type="journal article" date="2020" name="Front. Microbiol.">
        <title>Phenotypic and Genetic Characterization of the Cheese Ripening Yeast Geotrichum candidum.</title>
        <authorList>
            <person name="Perkins V."/>
            <person name="Vignola S."/>
            <person name="Lessard M.H."/>
            <person name="Plante P.L."/>
            <person name="Corbeil J."/>
            <person name="Dugat-Bony E."/>
            <person name="Frenette M."/>
            <person name="Labrie S."/>
        </authorList>
    </citation>
    <scope>NUCLEOTIDE SEQUENCE</scope>
    <source>
        <strain evidence="13">LMA-70</strain>
    </source>
</reference>
<keyword evidence="5" id="KW-0378">Hydrolase</keyword>
<dbReference type="OrthoDB" id="2418081at2759"/>
<evidence type="ECO:0000256" key="5">
    <source>
        <dbReference type="ARBA" id="ARBA00022801"/>
    </source>
</evidence>
<accession>A0A0J9XIW4</accession>
<feature type="signal peptide" evidence="10">
    <location>
        <begin position="1"/>
        <end position="24"/>
    </location>
</feature>
<reference evidence="13" key="3">
    <citation type="submission" date="2020-01" db="EMBL/GenBank/DDBJ databases">
        <authorList>
            <person name="Perkins V."/>
            <person name="Lessard M.-H."/>
            <person name="Dugat-Bony E."/>
            <person name="Frenette M."/>
            <person name="Labrie S."/>
        </authorList>
    </citation>
    <scope>NUCLEOTIDE SEQUENCE</scope>
    <source>
        <strain evidence="13">LMA-70</strain>
    </source>
</reference>
<evidence type="ECO:0000256" key="3">
    <source>
        <dbReference type="ARBA" id="ARBA00014923"/>
    </source>
</evidence>
<feature type="chain" id="PRO_5044544401" description="Acyl-protein thioesterase 1" evidence="10">
    <location>
        <begin position="25"/>
        <end position="281"/>
    </location>
</feature>
<keyword evidence="6" id="KW-0443">Lipid metabolism</keyword>
<dbReference type="GO" id="GO:0006631">
    <property type="term" value="P:fatty acid metabolic process"/>
    <property type="evidence" value="ECO:0007669"/>
    <property type="project" value="UniProtKB-KW"/>
</dbReference>
<dbReference type="Proteomes" id="UP000242525">
    <property type="component" value="Unassembled WGS sequence"/>
</dbReference>
<dbReference type="STRING" id="1173061.A0A0J9XIW4"/>
<evidence type="ECO:0000313" key="13">
    <source>
        <dbReference type="EMBL" id="KAF5098260.1"/>
    </source>
</evidence>
<feature type="domain" description="Phospholipase/carboxylesterase/thioesterase" evidence="11">
    <location>
        <begin position="63"/>
        <end position="276"/>
    </location>
</feature>
<evidence type="ECO:0000256" key="1">
    <source>
        <dbReference type="ARBA" id="ARBA00006499"/>
    </source>
</evidence>
<evidence type="ECO:0000256" key="4">
    <source>
        <dbReference type="ARBA" id="ARBA00022487"/>
    </source>
</evidence>
<evidence type="ECO:0000256" key="7">
    <source>
        <dbReference type="ARBA" id="ARBA00029392"/>
    </source>
</evidence>
<dbReference type="InterPro" id="IPR029058">
    <property type="entry name" value="AB_hydrolase_fold"/>
</dbReference>
<evidence type="ECO:0000256" key="6">
    <source>
        <dbReference type="ARBA" id="ARBA00022832"/>
    </source>
</evidence>
<dbReference type="Proteomes" id="UP000750522">
    <property type="component" value="Unassembled WGS sequence"/>
</dbReference>
<evidence type="ECO:0000256" key="8">
    <source>
        <dbReference type="ARBA" id="ARBA00031195"/>
    </source>
</evidence>
<dbReference type="EC" id="3.1.2.22" evidence="2"/>
<dbReference type="EMBL" id="CCBN010000022">
    <property type="protein sequence ID" value="CDO57528.1"/>
    <property type="molecule type" value="Genomic_DNA"/>
</dbReference>
<dbReference type="InterPro" id="IPR050565">
    <property type="entry name" value="LYPA1-2/EST-like"/>
</dbReference>
<protein>
    <recommendedName>
        <fullName evidence="3">Acyl-protein thioesterase 1</fullName>
        <ecNumber evidence="2">3.1.2.22</ecNumber>
    </recommendedName>
    <alternativeName>
        <fullName evidence="8">Palmitoyl-protein hydrolase</fullName>
    </alternativeName>
</protein>
<dbReference type="GO" id="GO:0008474">
    <property type="term" value="F:palmitoyl-(protein) hydrolase activity"/>
    <property type="evidence" value="ECO:0007669"/>
    <property type="project" value="UniProtKB-EC"/>
</dbReference>
<dbReference type="GO" id="GO:0052689">
    <property type="term" value="F:carboxylic ester hydrolase activity"/>
    <property type="evidence" value="ECO:0007669"/>
    <property type="project" value="UniProtKB-KW"/>
</dbReference>
<evidence type="ECO:0000256" key="10">
    <source>
        <dbReference type="SAM" id="SignalP"/>
    </source>
</evidence>
<organism evidence="12 14">
    <name type="scientific">Geotrichum candidum</name>
    <name type="common">Oospora lactis</name>
    <name type="synonym">Dipodascus geotrichum</name>
    <dbReference type="NCBI Taxonomy" id="1173061"/>
    <lineage>
        <taxon>Eukaryota</taxon>
        <taxon>Fungi</taxon>
        <taxon>Dikarya</taxon>
        <taxon>Ascomycota</taxon>
        <taxon>Saccharomycotina</taxon>
        <taxon>Dipodascomycetes</taxon>
        <taxon>Dipodascales</taxon>
        <taxon>Dipodascaceae</taxon>
        <taxon>Geotrichum</taxon>
    </lineage>
</organism>
<name>A0A0J9XIW4_GEOCN</name>
<reference evidence="12 14" key="1">
    <citation type="submission" date="2014-03" db="EMBL/GenBank/DDBJ databases">
        <authorList>
            <person name="Casaregola S."/>
        </authorList>
    </citation>
    <scope>NUCLEOTIDE SEQUENCE [LARGE SCALE GENOMIC DNA]</scope>
    <source>
        <strain evidence="12 14">CLIB 918</strain>
    </source>
</reference>
<keyword evidence="4" id="KW-0719">Serine esterase</keyword>
<dbReference type="Pfam" id="PF02230">
    <property type="entry name" value="Abhydrolase_2"/>
    <property type="match status" value="1"/>
</dbReference>
<dbReference type="AlphaFoldDB" id="A0A0J9XIW4"/>
<proteinExistence type="inferred from homology"/>
<evidence type="ECO:0000259" key="11">
    <source>
        <dbReference type="Pfam" id="PF02230"/>
    </source>
</evidence>
<sequence>MFSKRVLLIFLALFVFFKLYNNTAKTPDSITTADPTTATNPTTTSTLEHSAMSLPKTSLKYIVIDPVGPHTSTFVILHGLGDTGNGWVSFAKLLQRKFPGMKFVLPHAPVIPITAFNNQRVPSWFNIFQLGQSDGKKDVDGFLKSVREVELLLVEEAAKVDAGKLVLGGFSQGAALTLTSAAIDKDVRLGGFVALSGFCPILDDVLKQRQETNLDVPVLQCHGTADTMITYQYAQDTYAFFKNNIGLRDYEFREYAGLGHSTTEKEIADVVDFLTTKVGLK</sequence>
<dbReference type="InterPro" id="IPR003140">
    <property type="entry name" value="PLipase/COase/thioEstase"/>
</dbReference>
<comment type="similarity">
    <text evidence="1">Belongs to the AB hydrolase superfamily. AB hydrolase 2 family.</text>
</comment>
<comment type="function">
    <text evidence="7">Hydrolyzes fatty acids from S-acylated cysteine residues in proteins with a strong preference for palmitoylated G-alpha proteins over other acyl substrates. Mediates the deacylation of G-alpha proteins such as GPA1 in vivo, but has weak or no activity toward palmitoylated Ras proteins. Has weak lysophospholipase activity in vitro; however such activity may not exist in vivo.</text>
</comment>
<evidence type="ECO:0000256" key="2">
    <source>
        <dbReference type="ARBA" id="ARBA00012423"/>
    </source>
</evidence>
<dbReference type="PANTHER" id="PTHR10655">
    <property type="entry name" value="LYSOPHOSPHOLIPASE-RELATED"/>
    <property type="match status" value="1"/>
</dbReference>
<gene>
    <name evidence="12" type="ORF">BN980_GECA22s01242g</name>
    <name evidence="13" type="ORF">DV451_003463</name>
</gene>
<keyword evidence="10" id="KW-0732">Signal</keyword>
<keyword evidence="14" id="KW-1185">Reference proteome</keyword>
<comment type="caution">
    <text evidence="12">The sequence shown here is derived from an EMBL/GenBank/DDBJ whole genome shotgun (WGS) entry which is preliminary data.</text>
</comment>
<dbReference type="EMBL" id="QQZK01000076">
    <property type="protein sequence ID" value="KAF5098260.1"/>
    <property type="molecule type" value="Genomic_DNA"/>
</dbReference>
<evidence type="ECO:0000313" key="14">
    <source>
        <dbReference type="Proteomes" id="UP000242525"/>
    </source>
</evidence>
<dbReference type="PANTHER" id="PTHR10655:SF17">
    <property type="entry name" value="LYSOPHOSPHOLIPASE-LIKE PROTEIN 1"/>
    <property type="match status" value="1"/>
</dbReference>
<evidence type="ECO:0000256" key="9">
    <source>
        <dbReference type="ARBA" id="ARBA00047337"/>
    </source>
</evidence>